<dbReference type="InterPro" id="IPR029052">
    <property type="entry name" value="Metallo-depent_PP-like"/>
</dbReference>
<sequence>GHKVNLVHNPSNANKSININFVGHVHHNWRFKRLSWYDNSKGYAIVTAETIAINVGVDVNQFYPKTFDEIMKGYHLWKKGIIK</sequence>
<proteinExistence type="predicted"/>
<evidence type="ECO:0000313" key="1">
    <source>
        <dbReference type="EMBL" id="KKL22204.1"/>
    </source>
</evidence>
<name>A0A0F9BJZ8_9ZZZZ</name>
<feature type="non-terminal residue" evidence="1">
    <location>
        <position position="1"/>
    </location>
</feature>
<protein>
    <recommendedName>
        <fullName evidence="2">Calcineurin-like phosphoesterase domain-containing protein</fullName>
    </recommendedName>
</protein>
<dbReference type="EMBL" id="LAZR01037437">
    <property type="protein sequence ID" value="KKL22204.1"/>
    <property type="molecule type" value="Genomic_DNA"/>
</dbReference>
<organism evidence="1">
    <name type="scientific">marine sediment metagenome</name>
    <dbReference type="NCBI Taxonomy" id="412755"/>
    <lineage>
        <taxon>unclassified sequences</taxon>
        <taxon>metagenomes</taxon>
        <taxon>ecological metagenomes</taxon>
    </lineage>
</organism>
<reference evidence="1" key="1">
    <citation type="journal article" date="2015" name="Nature">
        <title>Complex archaea that bridge the gap between prokaryotes and eukaryotes.</title>
        <authorList>
            <person name="Spang A."/>
            <person name="Saw J.H."/>
            <person name="Jorgensen S.L."/>
            <person name="Zaremba-Niedzwiedzka K."/>
            <person name="Martijn J."/>
            <person name="Lind A.E."/>
            <person name="van Eijk R."/>
            <person name="Schleper C."/>
            <person name="Guy L."/>
            <person name="Ettema T.J."/>
        </authorList>
    </citation>
    <scope>NUCLEOTIDE SEQUENCE</scope>
</reference>
<gene>
    <name evidence="1" type="ORF">LCGC14_2437750</name>
</gene>
<evidence type="ECO:0008006" key="2">
    <source>
        <dbReference type="Google" id="ProtNLM"/>
    </source>
</evidence>
<dbReference type="AlphaFoldDB" id="A0A0F9BJZ8"/>
<comment type="caution">
    <text evidence="1">The sequence shown here is derived from an EMBL/GenBank/DDBJ whole genome shotgun (WGS) entry which is preliminary data.</text>
</comment>
<dbReference type="Gene3D" id="3.60.21.10">
    <property type="match status" value="1"/>
</dbReference>
<accession>A0A0F9BJZ8</accession>